<proteinExistence type="predicted"/>
<evidence type="ECO:0000256" key="4">
    <source>
        <dbReference type="ARBA" id="ARBA00023125"/>
    </source>
</evidence>
<keyword evidence="3" id="KW-0805">Transcription regulation</keyword>
<evidence type="ECO:0000256" key="2">
    <source>
        <dbReference type="ARBA" id="ARBA00022833"/>
    </source>
</evidence>
<dbReference type="PANTHER" id="PTHR31313">
    <property type="entry name" value="TY1 ENHANCER ACTIVATOR"/>
    <property type="match status" value="1"/>
</dbReference>
<evidence type="ECO:0000313" key="8">
    <source>
        <dbReference type="EMBL" id="CDS06570.1"/>
    </source>
</evidence>
<dbReference type="InterPro" id="IPR007219">
    <property type="entry name" value="XnlR_reg_dom"/>
</dbReference>
<dbReference type="CDD" id="cd12148">
    <property type="entry name" value="fungal_TF_MHR"/>
    <property type="match status" value="1"/>
</dbReference>
<keyword evidence="6" id="KW-0539">Nucleus</keyword>
<dbReference type="GO" id="GO:0003677">
    <property type="term" value="F:DNA binding"/>
    <property type="evidence" value="ECO:0007669"/>
    <property type="project" value="UniProtKB-KW"/>
</dbReference>
<organism evidence="8">
    <name type="scientific">Lichtheimia ramosa</name>
    <dbReference type="NCBI Taxonomy" id="688394"/>
    <lineage>
        <taxon>Eukaryota</taxon>
        <taxon>Fungi</taxon>
        <taxon>Fungi incertae sedis</taxon>
        <taxon>Mucoromycota</taxon>
        <taxon>Mucoromycotina</taxon>
        <taxon>Mucoromycetes</taxon>
        <taxon>Mucorales</taxon>
        <taxon>Lichtheimiaceae</taxon>
        <taxon>Lichtheimia</taxon>
    </lineage>
</organism>
<reference evidence="8" key="1">
    <citation type="journal article" date="2014" name="Genome Announc.">
        <title>De novo whole-genome sequence and genome annotation of Lichtheimia ramosa.</title>
        <authorList>
            <person name="Linde J."/>
            <person name="Schwartze V."/>
            <person name="Binder U."/>
            <person name="Lass-Florl C."/>
            <person name="Voigt K."/>
            <person name="Horn F."/>
        </authorList>
    </citation>
    <scope>NUCLEOTIDE SEQUENCE</scope>
    <source>
        <strain evidence="8">JMRC FSU:6197</strain>
    </source>
</reference>
<gene>
    <name evidence="8" type="ORF">LRAMOSA09098</name>
</gene>
<evidence type="ECO:0000259" key="7">
    <source>
        <dbReference type="SMART" id="SM00906"/>
    </source>
</evidence>
<sequence>MMNETEPFLFNQPFPSANYISSIAKEIKRKHIHCAAAQQTFQDPKTSPITKHYNSTAKKVDTTPVWPPLQDYLPSSQQNELLDLYYIHIHPLYPAMDRHYMQQQLDQCSNNNDPSALWPLFFYSLFSMAAHYSDSLCHDLADYCLDQALSWHQLDAKQSPCIMTVLALTFLAKSLELSKKQCHHVTRTWKIADEIFQVIQSLGLYTTTTTTDLDDDENEQERTVRILWTAFIYERFLGVTTGRPPVIDERRITIRLPKYMPLDDPSHLDNFRHFIDMGKLAGRIMQVLPEPAGLCAYSSRKQAMLTSFDAWITENLQQATTGNRLHTIEKKLIYYDLLILLHKPFLEDGEAKEDWNKHCLGSMPPSHRICTDTAIVISDTICELDLDDLVYICKKPECFHALLTAARIHLLNTSIPDNAKKMIQAKIHFSHSMAAFEALASTSPQAAGIHSLWQRTIKPFF</sequence>
<dbReference type="PANTHER" id="PTHR31313:SF81">
    <property type="entry name" value="TY1 ENHANCER ACTIVATOR"/>
    <property type="match status" value="1"/>
</dbReference>
<dbReference type="GO" id="GO:0006351">
    <property type="term" value="P:DNA-templated transcription"/>
    <property type="evidence" value="ECO:0007669"/>
    <property type="project" value="InterPro"/>
</dbReference>
<feature type="domain" description="Xylanolytic transcriptional activator regulatory" evidence="7">
    <location>
        <begin position="188"/>
        <end position="263"/>
    </location>
</feature>
<name>A0A077WGS5_9FUNG</name>
<protein>
    <recommendedName>
        <fullName evidence="7">Xylanolytic transcriptional activator regulatory domain-containing protein</fullName>
    </recommendedName>
</protein>
<keyword evidence="4" id="KW-0238">DNA-binding</keyword>
<evidence type="ECO:0000256" key="5">
    <source>
        <dbReference type="ARBA" id="ARBA00023163"/>
    </source>
</evidence>
<dbReference type="OrthoDB" id="5296287at2759"/>
<keyword evidence="1" id="KW-0479">Metal-binding</keyword>
<dbReference type="GO" id="GO:0008270">
    <property type="term" value="F:zinc ion binding"/>
    <property type="evidence" value="ECO:0007669"/>
    <property type="project" value="InterPro"/>
</dbReference>
<dbReference type="SMART" id="SM00906">
    <property type="entry name" value="Fungal_trans"/>
    <property type="match status" value="1"/>
</dbReference>
<keyword evidence="5" id="KW-0804">Transcription</keyword>
<accession>A0A077WGS5</accession>
<evidence type="ECO:0000256" key="1">
    <source>
        <dbReference type="ARBA" id="ARBA00022723"/>
    </source>
</evidence>
<dbReference type="AlphaFoldDB" id="A0A077WGS5"/>
<dbReference type="Pfam" id="PF04082">
    <property type="entry name" value="Fungal_trans"/>
    <property type="match status" value="1"/>
</dbReference>
<dbReference type="InterPro" id="IPR051615">
    <property type="entry name" value="Transcr_Regulatory_Elem"/>
</dbReference>
<evidence type="ECO:0000256" key="6">
    <source>
        <dbReference type="ARBA" id="ARBA00023242"/>
    </source>
</evidence>
<dbReference type="EMBL" id="LK023320">
    <property type="protein sequence ID" value="CDS06570.1"/>
    <property type="molecule type" value="Genomic_DNA"/>
</dbReference>
<keyword evidence="2" id="KW-0862">Zinc</keyword>
<evidence type="ECO:0000256" key="3">
    <source>
        <dbReference type="ARBA" id="ARBA00023015"/>
    </source>
</evidence>